<evidence type="ECO:0000256" key="2">
    <source>
        <dbReference type="ARBA" id="ARBA00022801"/>
    </source>
</evidence>
<dbReference type="AlphaFoldDB" id="A0A6A5Y8P5"/>
<evidence type="ECO:0000259" key="3">
    <source>
        <dbReference type="Pfam" id="PF01425"/>
    </source>
</evidence>
<dbReference type="SUPFAM" id="SSF75304">
    <property type="entry name" value="Amidase signature (AS) enzymes"/>
    <property type="match status" value="1"/>
</dbReference>
<dbReference type="PIRSF" id="PIRSF001221">
    <property type="entry name" value="Amidase_fungi"/>
    <property type="match status" value="1"/>
</dbReference>
<sequence>MYDSPNNPCPVIAKRAQEHRDATIAAVRPPLPDFDGLPQDSSQVPKFILTPEEIAITESDPADLVSKLTSGAILSRTVTVAFLRRAALAQKLTNCVTELLPVAALERSAKLDRYFMENGRPTGPLHGLPISIQEMIGIKGLTQNAGYMAWHDRIAAENAHIIDILIKAGAVLYARTTQPQTQLQLETSNNYFGDTVNPFNRKLTAGGSPGGEGALIGMRGSCLGLGTEFGGSLRSPAANNGLYGFKPTSLRLPTGGFMASMLAQEGIVPVVGPLSTSLEGVKLIMQTVLDSQPWDIQPSLVPIPWRTESQLERLPSGEKCLKVGVMFDDGVVMPHPPVLRAIKTVADALTGVKGIELVMWKPYRHDWAWEITSSLFFCDGAKEVTEDLLALSEPEPVLPLAADLIRLTNGGTVNSMWDWIKKRDVYRGEYAQLWRDVDVLLCPAGPSAAPLIGTAKYYGYSSQWNLLDYPAVVAPVTKVDPKIDTADPNYQPRNVKDKENHELYNAQEYEAAPVSIQLVAKRFQDEKLIEAMDLIKEKVGLPFASFT</sequence>
<protein>
    <submittedName>
        <fullName evidence="4">Amidase</fullName>
    </submittedName>
</protein>
<proteinExistence type="inferred from homology"/>
<dbReference type="Proteomes" id="UP000799778">
    <property type="component" value="Unassembled WGS sequence"/>
</dbReference>
<dbReference type="GeneID" id="54287668"/>
<reference evidence="4" key="1">
    <citation type="journal article" date="2020" name="Stud. Mycol.">
        <title>101 Dothideomycetes genomes: a test case for predicting lifestyles and emergence of pathogens.</title>
        <authorList>
            <person name="Haridas S."/>
            <person name="Albert R."/>
            <person name="Binder M."/>
            <person name="Bloem J."/>
            <person name="Labutti K."/>
            <person name="Salamov A."/>
            <person name="Andreopoulos B."/>
            <person name="Baker S."/>
            <person name="Barry K."/>
            <person name="Bills G."/>
            <person name="Bluhm B."/>
            <person name="Cannon C."/>
            <person name="Castanera R."/>
            <person name="Culley D."/>
            <person name="Daum C."/>
            <person name="Ezra D."/>
            <person name="Gonzalez J."/>
            <person name="Henrissat B."/>
            <person name="Kuo A."/>
            <person name="Liang C."/>
            <person name="Lipzen A."/>
            <person name="Lutzoni F."/>
            <person name="Magnuson J."/>
            <person name="Mondo S."/>
            <person name="Nolan M."/>
            <person name="Ohm R."/>
            <person name="Pangilinan J."/>
            <person name="Park H.-J."/>
            <person name="Ramirez L."/>
            <person name="Alfaro M."/>
            <person name="Sun H."/>
            <person name="Tritt A."/>
            <person name="Yoshinaga Y."/>
            <person name="Zwiers L.-H."/>
            <person name="Turgeon B."/>
            <person name="Goodwin S."/>
            <person name="Spatafora J."/>
            <person name="Crous P."/>
            <person name="Grigoriev I."/>
        </authorList>
    </citation>
    <scope>NUCLEOTIDE SEQUENCE</scope>
    <source>
        <strain evidence="4">CBS 175.79</strain>
    </source>
</reference>
<evidence type="ECO:0000313" key="4">
    <source>
        <dbReference type="EMBL" id="KAF2021962.1"/>
    </source>
</evidence>
<dbReference type="InterPro" id="IPR036928">
    <property type="entry name" value="AS_sf"/>
</dbReference>
<dbReference type="Pfam" id="PF01425">
    <property type="entry name" value="Amidase"/>
    <property type="match status" value="1"/>
</dbReference>
<comment type="similarity">
    <text evidence="1">Belongs to the amidase family.</text>
</comment>
<dbReference type="OrthoDB" id="6428749at2759"/>
<name>A0A6A5Y8P5_9PLEO</name>
<dbReference type="PANTHER" id="PTHR46072">
    <property type="entry name" value="AMIDASE-RELATED-RELATED"/>
    <property type="match status" value="1"/>
</dbReference>
<keyword evidence="2" id="KW-0378">Hydrolase</keyword>
<gene>
    <name evidence="4" type="ORF">BU24DRAFT_438825</name>
</gene>
<dbReference type="GO" id="GO:0016787">
    <property type="term" value="F:hydrolase activity"/>
    <property type="evidence" value="ECO:0007669"/>
    <property type="project" value="UniProtKB-KW"/>
</dbReference>
<dbReference type="RefSeq" id="XP_033390301.1">
    <property type="nucleotide sequence ID" value="XM_033530271.1"/>
</dbReference>
<accession>A0A6A5Y8P5</accession>
<keyword evidence="5" id="KW-1185">Reference proteome</keyword>
<dbReference type="InterPro" id="IPR023631">
    <property type="entry name" value="Amidase_dom"/>
</dbReference>
<evidence type="ECO:0000256" key="1">
    <source>
        <dbReference type="ARBA" id="ARBA00009199"/>
    </source>
</evidence>
<dbReference type="PANTHER" id="PTHR46072:SF4">
    <property type="entry name" value="AMIDASE C550.07-RELATED"/>
    <property type="match status" value="1"/>
</dbReference>
<dbReference type="Gene3D" id="3.90.1300.10">
    <property type="entry name" value="Amidase signature (AS) domain"/>
    <property type="match status" value="1"/>
</dbReference>
<organism evidence="4 5">
    <name type="scientific">Aaosphaeria arxii CBS 175.79</name>
    <dbReference type="NCBI Taxonomy" id="1450172"/>
    <lineage>
        <taxon>Eukaryota</taxon>
        <taxon>Fungi</taxon>
        <taxon>Dikarya</taxon>
        <taxon>Ascomycota</taxon>
        <taxon>Pezizomycotina</taxon>
        <taxon>Dothideomycetes</taxon>
        <taxon>Pleosporomycetidae</taxon>
        <taxon>Pleosporales</taxon>
        <taxon>Pleosporales incertae sedis</taxon>
        <taxon>Aaosphaeria</taxon>
    </lineage>
</organism>
<evidence type="ECO:0000313" key="5">
    <source>
        <dbReference type="Proteomes" id="UP000799778"/>
    </source>
</evidence>
<dbReference type="EMBL" id="ML978066">
    <property type="protein sequence ID" value="KAF2021962.1"/>
    <property type="molecule type" value="Genomic_DNA"/>
</dbReference>
<feature type="domain" description="Amidase" evidence="3">
    <location>
        <begin position="78"/>
        <end position="528"/>
    </location>
</feature>